<dbReference type="EMBL" id="CP079105">
    <property type="protein sequence ID" value="QXQ14873.1"/>
    <property type="molecule type" value="Genomic_DNA"/>
</dbReference>
<gene>
    <name evidence="1" type="ORF">KV203_05680</name>
</gene>
<keyword evidence="2" id="KW-1185">Reference proteome</keyword>
<dbReference type="RefSeq" id="WP_066474911.1">
    <property type="nucleotide sequence ID" value="NZ_CBCRUZ010000009.1"/>
</dbReference>
<evidence type="ECO:0000313" key="2">
    <source>
        <dbReference type="Proteomes" id="UP000887023"/>
    </source>
</evidence>
<dbReference type="Proteomes" id="UP000887023">
    <property type="component" value="Chromosome"/>
</dbReference>
<sequence length="96" mass="10244">MARINDQLVMQLVEDDTLGYLGVVFLEEETAAECVVPVDALPEFLAMVAGARDRGEPVTVGDPDAGEQSIVLAAADLKKVAAFGGYFARTIDQTTR</sequence>
<organism evidence="1 2">
    <name type="scientific">Skermania pinensis</name>
    <dbReference type="NCBI Taxonomy" id="39122"/>
    <lineage>
        <taxon>Bacteria</taxon>
        <taxon>Bacillati</taxon>
        <taxon>Actinomycetota</taxon>
        <taxon>Actinomycetes</taxon>
        <taxon>Mycobacteriales</taxon>
        <taxon>Gordoniaceae</taxon>
        <taxon>Skermania</taxon>
    </lineage>
</organism>
<protein>
    <submittedName>
        <fullName evidence="1">Uncharacterized protein</fullName>
    </submittedName>
</protein>
<accession>A0ABX8SAI1</accession>
<evidence type="ECO:0000313" key="1">
    <source>
        <dbReference type="EMBL" id="QXQ14873.1"/>
    </source>
</evidence>
<proteinExistence type="predicted"/>
<name>A0ABX8SAI1_9ACTN</name>
<reference evidence="1" key="1">
    <citation type="submission" date="2021-07" db="EMBL/GenBank/DDBJ databases">
        <title>Candidatus Kaistella beijingensis sp. nov. isolated from a municipal wastewater treatment plant is involved in sludge foaming.</title>
        <authorList>
            <person name="Song Y."/>
            <person name="Liu S.-J."/>
        </authorList>
    </citation>
    <scope>NUCLEOTIDE SEQUENCE</scope>
    <source>
        <strain evidence="1">DSM 43998</strain>
    </source>
</reference>